<organism evidence="3 4">
    <name type="scientific">Neoaquamicrobium sediminum</name>
    <dbReference type="NCBI Taxonomy" id="1849104"/>
    <lineage>
        <taxon>Bacteria</taxon>
        <taxon>Pseudomonadati</taxon>
        <taxon>Pseudomonadota</taxon>
        <taxon>Alphaproteobacteria</taxon>
        <taxon>Hyphomicrobiales</taxon>
        <taxon>Phyllobacteriaceae</taxon>
        <taxon>Neoaquamicrobium</taxon>
    </lineage>
</organism>
<dbReference type="Proteomes" id="UP001559025">
    <property type="component" value="Unassembled WGS sequence"/>
</dbReference>
<dbReference type="PANTHER" id="PTHR30143">
    <property type="entry name" value="ACID HYDRATASE"/>
    <property type="match status" value="1"/>
</dbReference>
<keyword evidence="4" id="KW-1185">Reference proteome</keyword>
<comment type="caution">
    <text evidence="3">The sequence shown here is derived from an EMBL/GenBank/DDBJ whole genome shotgun (WGS) entry which is preliminary data.</text>
</comment>
<gene>
    <name evidence="3" type="ORF">V1479_25250</name>
</gene>
<dbReference type="RefSeq" id="WP_368805287.1">
    <property type="nucleotide sequence ID" value="NZ_JAZHFV010000018.1"/>
</dbReference>
<dbReference type="InterPro" id="IPR011234">
    <property type="entry name" value="Fumarylacetoacetase-like_C"/>
</dbReference>
<name>A0ABV3X2X0_9HYPH</name>
<dbReference type="Gene3D" id="3.90.850.10">
    <property type="entry name" value="Fumarylacetoacetase-like, C-terminal domain"/>
    <property type="match status" value="1"/>
</dbReference>
<accession>A0ABV3X2X0</accession>
<evidence type="ECO:0000313" key="3">
    <source>
        <dbReference type="EMBL" id="MEX4010619.1"/>
    </source>
</evidence>
<dbReference type="EMBL" id="JAZHFV010000018">
    <property type="protein sequence ID" value="MEX4010619.1"/>
    <property type="molecule type" value="Genomic_DNA"/>
</dbReference>
<feature type="domain" description="Fumarylacetoacetase-like C-terminal" evidence="2">
    <location>
        <begin position="102"/>
        <end position="257"/>
    </location>
</feature>
<dbReference type="SUPFAM" id="SSF56529">
    <property type="entry name" value="FAH"/>
    <property type="match status" value="1"/>
</dbReference>
<dbReference type="PANTHER" id="PTHR30143:SF0">
    <property type="entry name" value="2-KETO-4-PENTENOATE HYDRATASE"/>
    <property type="match status" value="1"/>
</dbReference>
<dbReference type="InterPro" id="IPR036663">
    <property type="entry name" value="Fumarylacetoacetase_C_sf"/>
</dbReference>
<reference evidence="3 4" key="1">
    <citation type="submission" date="2024-01" db="EMBL/GenBank/DDBJ databases">
        <title>New evidence supports the origin of RcGTA from prophage.</title>
        <authorList>
            <person name="Xu Y."/>
            <person name="Liu B."/>
            <person name="Chen F."/>
        </authorList>
    </citation>
    <scope>NUCLEOTIDE SEQUENCE [LARGE SCALE GENOMIC DNA]</scope>
    <source>
        <strain evidence="3 4">CBW1107-2</strain>
    </source>
</reference>
<dbReference type="InterPro" id="IPR050772">
    <property type="entry name" value="Hydratase-Decarb/MhpD_sf"/>
</dbReference>
<keyword evidence="1" id="KW-0456">Lyase</keyword>
<evidence type="ECO:0000313" key="4">
    <source>
        <dbReference type="Proteomes" id="UP001559025"/>
    </source>
</evidence>
<sequence length="351" mass="38653">MKDIAATILAALDDRRQIEPFSDGDPSFDLDAAYATADAVIGARIARGERPVGWKIGFTNRTIWDEYGVRAPIWGPTYDTSTYGFDPEQGQAELDISAFVEPRIEPEIVFRVARPPRADMDDRELLSCIDAVAHGFEVVQSIYPGWRFTAADTVAAAAMHGALLHGPMMAIDHDAATDWIERLASFEIVLFRNDVEVDRGSARNVLDGPLAAFRHFVAGLEERPLRRGIEPGDVVTTGTVTRAFPVEADETWSTRVEGLPLPGTRLHFLPALQERLTRLIEQAAQARFRMENPDACKSAAEHEQAVTTSIAAETALSRLLLRDRAGLADAMTAVEEQVRTLADSWKSRPSS</sequence>
<proteinExistence type="predicted"/>
<protein>
    <submittedName>
        <fullName evidence="3">Hydratase</fullName>
    </submittedName>
</protein>
<evidence type="ECO:0000259" key="2">
    <source>
        <dbReference type="Pfam" id="PF01557"/>
    </source>
</evidence>
<dbReference type="Pfam" id="PF01557">
    <property type="entry name" value="FAA_hydrolase"/>
    <property type="match status" value="1"/>
</dbReference>
<evidence type="ECO:0000256" key="1">
    <source>
        <dbReference type="ARBA" id="ARBA00023239"/>
    </source>
</evidence>